<dbReference type="CDD" id="cd00609">
    <property type="entry name" value="AAT_like"/>
    <property type="match status" value="1"/>
</dbReference>
<evidence type="ECO:0000256" key="1">
    <source>
        <dbReference type="RuleBase" id="RU000481"/>
    </source>
</evidence>
<accession>A0A1D7ZXP6</accession>
<evidence type="ECO:0000313" key="3">
    <source>
        <dbReference type="EMBL" id="AOR74636.1"/>
    </source>
</evidence>
<name>A0A1D7ZXP6_LIMFE</name>
<keyword evidence="3" id="KW-0456">Lyase</keyword>
<dbReference type="GO" id="GO:0008483">
    <property type="term" value="F:transaminase activity"/>
    <property type="evidence" value="ECO:0007669"/>
    <property type="project" value="UniProtKB-KW"/>
</dbReference>
<dbReference type="SUPFAM" id="SSF53383">
    <property type="entry name" value="PLP-dependent transferases"/>
    <property type="match status" value="1"/>
</dbReference>
<proteinExistence type="inferred from homology"/>
<feature type="domain" description="Aminotransferase class I/classII large" evidence="2">
    <location>
        <begin position="56"/>
        <end position="366"/>
    </location>
</feature>
<reference evidence="3 4" key="1">
    <citation type="submission" date="2016-09" db="EMBL/GenBank/DDBJ databases">
        <title>Genome Sequence of the Lactobacillus fermentum strain NCC2970 (CNCM I-5068).</title>
        <authorList>
            <person name="Barretto C."/>
            <person name="Ngom-Bru C."/>
            <person name="Genevaz A."/>
            <person name="Fournier C."/>
            <person name="Moine D."/>
            <person name="Kassam M."/>
            <person name="Iltis A."/>
            <person name="Sagory-Zalkind P."/>
            <person name="Faucherand G."/>
            <person name="Descombes P."/>
            <person name="Duboux S."/>
        </authorList>
    </citation>
    <scope>NUCLEOTIDE SEQUENCE [LARGE SCALE GENOMIC DNA]</scope>
    <source>
        <strain evidence="3 4">NCC2970</strain>
    </source>
</reference>
<dbReference type="PANTHER" id="PTHR43510:SF1">
    <property type="entry name" value="AMINOTRANSFERASE FUNCTION, HYPOTHETICAL (EUROFUNG)"/>
    <property type="match status" value="1"/>
</dbReference>
<dbReference type="InterPro" id="IPR015424">
    <property type="entry name" value="PyrdxlP-dep_Trfase"/>
</dbReference>
<dbReference type="InterPro" id="IPR015421">
    <property type="entry name" value="PyrdxlP-dep_Trfase_major"/>
</dbReference>
<dbReference type="GO" id="GO:0016829">
    <property type="term" value="F:lyase activity"/>
    <property type="evidence" value="ECO:0007669"/>
    <property type="project" value="UniProtKB-KW"/>
</dbReference>
<dbReference type="PATRIC" id="fig|1613.112.peg.1241"/>
<evidence type="ECO:0000313" key="4">
    <source>
        <dbReference type="Proteomes" id="UP000094714"/>
    </source>
</evidence>
<dbReference type="PROSITE" id="PS00105">
    <property type="entry name" value="AA_TRANSFER_CLASS_1"/>
    <property type="match status" value="1"/>
</dbReference>
<dbReference type="GO" id="GO:0030170">
    <property type="term" value="F:pyridoxal phosphate binding"/>
    <property type="evidence" value="ECO:0007669"/>
    <property type="project" value="InterPro"/>
</dbReference>
<dbReference type="NCBIfam" id="NF005593">
    <property type="entry name" value="PRK07324.1"/>
    <property type="match status" value="1"/>
</dbReference>
<keyword evidence="1 3" id="KW-0032">Aminotransferase</keyword>
<dbReference type="Pfam" id="PF00155">
    <property type="entry name" value="Aminotran_1_2"/>
    <property type="match status" value="1"/>
</dbReference>
<dbReference type="InterPro" id="IPR004839">
    <property type="entry name" value="Aminotransferase_I/II_large"/>
</dbReference>
<dbReference type="EMBL" id="CP017151">
    <property type="protein sequence ID" value="AOR74636.1"/>
    <property type="molecule type" value="Genomic_DNA"/>
</dbReference>
<organism evidence="3 4">
    <name type="scientific">Limosilactobacillus fermentum</name>
    <name type="common">Lactobacillus fermentum</name>
    <dbReference type="NCBI Taxonomy" id="1613"/>
    <lineage>
        <taxon>Bacteria</taxon>
        <taxon>Bacillati</taxon>
        <taxon>Bacillota</taxon>
        <taxon>Bacilli</taxon>
        <taxon>Lactobacillales</taxon>
        <taxon>Lactobacillaceae</taxon>
        <taxon>Limosilactobacillus</taxon>
    </lineage>
</organism>
<dbReference type="InterPro" id="IPR004838">
    <property type="entry name" value="NHTrfase_class1_PyrdxlP-BS"/>
</dbReference>
<keyword evidence="1 3" id="KW-0808">Transferase</keyword>
<dbReference type="EC" id="2.6.1.-" evidence="1"/>
<gene>
    <name evidence="3" type="ORF">LACFE_CDS1183</name>
</gene>
<evidence type="ECO:0000259" key="2">
    <source>
        <dbReference type="Pfam" id="PF00155"/>
    </source>
</evidence>
<protein>
    <recommendedName>
        <fullName evidence="1">Aminotransferase</fullName>
        <ecNumber evidence="1">2.6.1.-</ecNumber>
    </recommendedName>
</protein>
<dbReference type="InterPro" id="IPR015422">
    <property type="entry name" value="PyrdxlP-dep_Trfase_small"/>
</dbReference>
<dbReference type="Gene3D" id="3.90.1150.10">
    <property type="entry name" value="Aspartate Aminotransferase, domain 1"/>
    <property type="match status" value="1"/>
</dbReference>
<dbReference type="AlphaFoldDB" id="A0A1D7ZXP6"/>
<sequence>MGQMVELAPFGVEAWLNKWEKKARYDISQSTIASLSMADLRELDDDPNTLDKLLFDAKLNYGLIEGSPAFKEAVAQLYEHVDPDQVLQTNGATGANLAVLYALVEPGDQVIAEYPSYQQLFDIPRSLGATVDYWRLREEEGWQPRLAELANLVTEKTKLICLNNANNPTGTVLDRETLSRVAEIAREVGAYVLVDEVYHPLMKNGTACSIVDLYERGIATDSLSKTYSVPGLRIGWTVTNREVADRLRSVRDYTMICGGVVNDLLATYVLNHRHQVLARNRALVEQNWALYQDWLAKEPLVSLVAPAGVSTSFPRLLIEEDTVSFCTRLLEQTGVLLVPGEAFETPHHVRLGYCAPQPVLKEGLRRLSTFLHAQN</sequence>
<dbReference type="PANTHER" id="PTHR43510">
    <property type="entry name" value="AMINOTRANSFERASE FUNCTION, HYPOTHETICAL (EUROFUNG)"/>
    <property type="match status" value="1"/>
</dbReference>
<comment type="similarity">
    <text evidence="1">Belongs to the class-I pyridoxal-phosphate-dependent aminotransferase family.</text>
</comment>
<dbReference type="Proteomes" id="UP000094714">
    <property type="component" value="Chromosome"/>
</dbReference>
<comment type="cofactor">
    <cofactor evidence="1">
        <name>pyridoxal 5'-phosphate</name>
        <dbReference type="ChEBI" id="CHEBI:597326"/>
    </cofactor>
</comment>
<dbReference type="Gene3D" id="3.40.640.10">
    <property type="entry name" value="Type I PLP-dependent aspartate aminotransferase-like (Major domain)"/>
    <property type="match status" value="1"/>
</dbReference>